<keyword evidence="1" id="KW-1133">Transmembrane helix</keyword>
<comment type="caution">
    <text evidence="2">The sequence shown here is derived from an EMBL/GenBank/DDBJ whole genome shotgun (WGS) entry which is preliminary data.</text>
</comment>
<proteinExistence type="predicted"/>
<keyword evidence="1" id="KW-0472">Membrane</keyword>
<protein>
    <submittedName>
        <fullName evidence="2">Uncharacterized protein</fullName>
    </submittedName>
</protein>
<keyword evidence="3" id="KW-1185">Reference proteome</keyword>
<dbReference type="AlphaFoldDB" id="A0A4U0GUL3"/>
<keyword evidence="1" id="KW-0812">Transmembrane</keyword>
<feature type="transmembrane region" description="Helical" evidence="1">
    <location>
        <begin position="12"/>
        <end position="31"/>
    </location>
</feature>
<name>A0A4U0GUL3_9SPHI</name>
<evidence type="ECO:0000313" key="3">
    <source>
        <dbReference type="Proteomes" id="UP000309872"/>
    </source>
</evidence>
<reference evidence="2 3" key="1">
    <citation type="submission" date="2019-04" db="EMBL/GenBank/DDBJ databases">
        <title>Sphingobacterium olei sp. nov., isolated from oil-contaminated soil.</title>
        <authorList>
            <person name="Liu B."/>
        </authorList>
    </citation>
    <scope>NUCLEOTIDE SEQUENCE [LARGE SCALE GENOMIC DNA]</scope>
    <source>
        <strain evidence="2 3">Y3L14</strain>
    </source>
</reference>
<organism evidence="2 3">
    <name type="scientific">Sphingobacterium alkalisoli</name>
    <dbReference type="NCBI Taxonomy" id="1874115"/>
    <lineage>
        <taxon>Bacteria</taxon>
        <taxon>Pseudomonadati</taxon>
        <taxon>Bacteroidota</taxon>
        <taxon>Sphingobacteriia</taxon>
        <taxon>Sphingobacteriales</taxon>
        <taxon>Sphingobacteriaceae</taxon>
        <taxon>Sphingobacterium</taxon>
    </lineage>
</organism>
<gene>
    <name evidence="2" type="ORF">FAZ19_19070</name>
</gene>
<dbReference type="EMBL" id="SUKA01000007">
    <property type="protein sequence ID" value="TJY62576.1"/>
    <property type="molecule type" value="Genomic_DNA"/>
</dbReference>
<dbReference type="RefSeq" id="WP_136822362.1">
    <property type="nucleotide sequence ID" value="NZ_BMJX01000007.1"/>
</dbReference>
<accession>A0A4U0GUL3</accession>
<evidence type="ECO:0000256" key="1">
    <source>
        <dbReference type="SAM" id="Phobius"/>
    </source>
</evidence>
<feature type="transmembrane region" description="Helical" evidence="1">
    <location>
        <begin position="38"/>
        <end position="57"/>
    </location>
</feature>
<sequence length="152" mass="17926">MKLKTDYRKIKAILIIGVALCLCAVITYLKFEGIGKDFWTWLLFVLGFLFIAIGLLVRSEFTLTDTYLEVNNMLGWSRRRINLSDIQRTKTIDKQFPMTAYLNNPIWLILTDKKFKRIKKFKLFSNKGKLFTIDGHLLIDSDYEHLKKKLKK</sequence>
<evidence type="ECO:0000313" key="2">
    <source>
        <dbReference type="EMBL" id="TJY62576.1"/>
    </source>
</evidence>
<dbReference type="OrthoDB" id="9825045at2"/>
<dbReference type="Proteomes" id="UP000309872">
    <property type="component" value="Unassembled WGS sequence"/>
</dbReference>